<gene>
    <name evidence="3" type="ORF">SIL87_11075</name>
</gene>
<name>A0AAW9DSI2_ACIAO</name>
<dbReference type="InterPro" id="IPR002744">
    <property type="entry name" value="MIP18-like"/>
</dbReference>
<dbReference type="InterPro" id="IPR014291">
    <property type="entry name" value="SUF_FeS_clus_asmbl-assoc"/>
</dbReference>
<organism evidence="3 4">
    <name type="scientific">Acidiphilium acidophilum</name>
    <name type="common">Thiobacillus acidophilus</name>
    <dbReference type="NCBI Taxonomy" id="76588"/>
    <lineage>
        <taxon>Bacteria</taxon>
        <taxon>Pseudomonadati</taxon>
        <taxon>Pseudomonadota</taxon>
        <taxon>Alphaproteobacteria</taxon>
        <taxon>Acetobacterales</taxon>
        <taxon>Acidocellaceae</taxon>
        <taxon>Acidiphilium</taxon>
    </lineage>
</organism>
<feature type="domain" description="MIP18 family-like" evidence="2">
    <location>
        <begin position="26"/>
        <end position="97"/>
    </location>
</feature>
<dbReference type="AlphaFoldDB" id="A0AAW9DSI2"/>
<dbReference type="EMBL" id="JAWXYB010000018">
    <property type="protein sequence ID" value="MDX5931308.1"/>
    <property type="molecule type" value="Genomic_DNA"/>
</dbReference>
<evidence type="ECO:0000259" key="2">
    <source>
        <dbReference type="Pfam" id="PF01883"/>
    </source>
</evidence>
<dbReference type="PANTHER" id="PTHR42831:SF1">
    <property type="entry name" value="FE-S PROTEIN MATURATION AUXILIARY FACTOR YITW"/>
    <property type="match status" value="1"/>
</dbReference>
<dbReference type="Proteomes" id="UP001279553">
    <property type="component" value="Unassembled WGS sequence"/>
</dbReference>
<dbReference type="NCBIfam" id="TIGR02945">
    <property type="entry name" value="SUF_assoc"/>
    <property type="match status" value="1"/>
</dbReference>
<evidence type="ECO:0000256" key="1">
    <source>
        <dbReference type="SAM" id="MobiDB-lite"/>
    </source>
</evidence>
<protein>
    <submittedName>
        <fullName evidence="3">SUF system Fe-S cluster assembly protein</fullName>
    </submittedName>
</protein>
<proteinExistence type="predicted"/>
<sequence length="121" mass="13133">MNEYNTQTEPVSTWTPEGENVAPPTEDAVIAAIATVYDPEIPVNIFELGLIYAIEIEAGTVKVEMTLTAPACPSAQELPEAVRLAVGAIPGVTEVQVETVWDPPWDMSRMSDEARLAVNMF</sequence>
<dbReference type="InterPro" id="IPR052339">
    <property type="entry name" value="Fe-S_Maturation_MIP18"/>
</dbReference>
<evidence type="ECO:0000313" key="4">
    <source>
        <dbReference type="Proteomes" id="UP001279553"/>
    </source>
</evidence>
<dbReference type="InterPro" id="IPR034904">
    <property type="entry name" value="FSCA_dom_sf"/>
</dbReference>
<dbReference type="Pfam" id="PF01883">
    <property type="entry name" value="FeS_assembly_P"/>
    <property type="match status" value="1"/>
</dbReference>
<dbReference type="PANTHER" id="PTHR42831">
    <property type="entry name" value="FE-S PROTEIN MATURATION AUXILIARY FACTOR YITW"/>
    <property type="match status" value="1"/>
</dbReference>
<feature type="region of interest" description="Disordered" evidence="1">
    <location>
        <begin position="1"/>
        <end position="22"/>
    </location>
</feature>
<keyword evidence="4" id="KW-1185">Reference proteome</keyword>
<dbReference type="SUPFAM" id="SSF117916">
    <property type="entry name" value="Fe-S cluster assembly (FSCA) domain-like"/>
    <property type="match status" value="1"/>
</dbReference>
<evidence type="ECO:0000313" key="3">
    <source>
        <dbReference type="EMBL" id="MDX5931308.1"/>
    </source>
</evidence>
<feature type="compositionally biased region" description="Polar residues" evidence="1">
    <location>
        <begin position="1"/>
        <end position="15"/>
    </location>
</feature>
<accession>A0AAW9DSI2</accession>
<comment type="caution">
    <text evidence="3">The sequence shown here is derived from an EMBL/GenBank/DDBJ whole genome shotgun (WGS) entry which is preliminary data.</text>
</comment>
<dbReference type="RefSeq" id="WP_319614230.1">
    <property type="nucleotide sequence ID" value="NZ_JAWXYB010000018.1"/>
</dbReference>
<dbReference type="Gene3D" id="3.30.300.130">
    <property type="entry name" value="Fe-S cluster assembly (FSCA)"/>
    <property type="match status" value="1"/>
</dbReference>
<reference evidence="3 4" key="1">
    <citation type="submission" date="2023-11" db="EMBL/GenBank/DDBJ databases">
        <title>MicrobeMod: A computational toolkit for identifying prokaryotic methylation and restriction-modification with nanopore sequencing.</title>
        <authorList>
            <person name="Crits-Christoph A."/>
            <person name="Kang S.C."/>
            <person name="Lee H."/>
            <person name="Ostrov N."/>
        </authorList>
    </citation>
    <scope>NUCLEOTIDE SEQUENCE [LARGE SCALE GENOMIC DNA]</scope>
    <source>
        <strain evidence="3 4">DSMZ 700</strain>
    </source>
</reference>